<dbReference type="SUPFAM" id="SSF88713">
    <property type="entry name" value="Glycoside hydrolase/deacetylase"/>
    <property type="match status" value="1"/>
</dbReference>
<feature type="chain" id="PRO_5045563598" evidence="2">
    <location>
        <begin position="26"/>
        <end position="270"/>
    </location>
</feature>
<reference evidence="4" key="1">
    <citation type="submission" date="2022-07" db="EMBL/GenBank/DDBJ databases">
        <authorList>
            <person name="Jung M.-Y."/>
            <person name="Lee M."/>
        </authorList>
    </citation>
    <scope>NUCLEOTIDE SEQUENCE</scope>
    <source>
        <strain evidence="4">S8</strain>
    </source>
</reference>
<feature type="region of interest" description="Disordered" evidence="1">
    <location>
        <begin position="24"/>
        <end position="52"/>
    </location>
</feature>
<evidence type="ECO:0000256" key="2">
    <source>
        <dbReference type="SAM" id="SignalP"/>
    </source>
</evidence>
<protein>
    <submittedName>
        <fullName evidence="4">Polysaccharide deacetylase family protein</fullName>
    </submittedName>
</protein>
<dbReference type="CDD" id="cd10917">
    <property type="entry name" value="CE4_NodB_like_6s_7s"/>
    <property type="match status" value="1"/>
</dbReference>
<organism evidence="4 5">
    <name type="scientific">Granulicatella seriolae</name>
    <dbReference type="NCBI Taxonomy" id="2967226"/>
    <lineage>
        <taxon>Bacteria</taxon>
        <taxon>Bacillati</taxon>
        <taxon>Bacillota</taxon>
        <taxon>Bacilli</taxon>
        <taxon>Lactobacillales</taxon>
        <taxon>Carnobacteriaceae</taxon>
        <taxon>Granulicatella</taxon>
    </lineage>
</organism>
<evidence type="ECO:0000256" key="1">
    <source>
        <dbReference type="SAM" id="MobiDB-lite"/>
    </source>
</evidence>
<evidence type="ECO:0000259" key="3">
    <source>
        <dbReference type="PROSITE" id="PS51677"/>
    </source>
</evidence>
<feature type="domain" description="NodB homology" evidence="3">
    <location>
        <begin position="77"/>
        <end position="256"/>
    </location>
</feature>
<gene>
    <name evidence="4" type="ORF">NPA36_00090</name>
</gene>
<comment type="caution">
    <text evidence="4">The sequence shown here is derived from an EMBL/GenBank/DDBJ whole genome shotgun (WGS) entry which is preliminary data.</text>
</comment>
<reference evidence="4" key="3">
    <citation type="journal article" date="2023" name="Microbiol. Resour. Announc.">
        <title>Draft Genome Sequence of Granulicatella sp. Strain S8, Isolated from a Marine Fish, Seriola quinqueradiata.</title>
        <authorList>
            <person name="Lee M."/>
            <person name="Farooq A."/>
            <person name="Jeong J.B."/>
            <person name="Jung M.Y."/>
        </authorList>
    </citation>
    <scope>NUCLEOTIDE SEQUENCE</scope>
    <source>
        <strain evidence="4">S8</strain>
    </source>
</reference>
<keyword evidence="2" id="KW-0732">Signal</keyword>
<evidence type="ECO:0000313" key="5">
    <source>
        <dbReference type="Proteomes" id="UP001059480"/>
    </source>
</evidence>
<proteinExistence type="predicted"/>
<dbReference type="Gene3D" id="3.20.20.370">
    <property type="entry name" value="Glycoside hydrolase/deacetylase"/>
    <property type="match status" value="1"/>
</dbReference>
<dbReference type="PROSITE" id="PS51257">
    <property type="entry name" value="PROKAR_LIPOPROTEIN"/>
    <property type="match status" value="1"/>
</dbReference>
<dbReference type="Proteomes" id="UP001059480">
    <property type="component" value="Unassembled WGS sequence"/>
</dbReference>
<dbReference type="PANTHER" id="PTHR10587">
    <property type="entry name" value="GLYCOSYL TRANSFERASE-RELATED"/>
    <property type="match status" value="1"/>
</dbReference>
<dbReference type="Pfam" id="PF01522">
    <property type="entry name" value="Polysacc_deac_1"/>
    <property type="match status" value="1"/>
</dbReference>
<evidence type="ECO:0000313" key="4">
    <source>
        <dbReference type="EMBL" id="MCQ9208965.1"/>
    </source>
</evidence>
<dbReference type="PROSITE" id="PS51677">
    <property type="entry name" value="NODB"/>
    <property type="match status" value="1"/>
</dbReference>
<dbReference type="InterPro" id="IPR011330">
    <property type="entry name" value="Glyco_hydro/deAcase_b/a-brl"/>
</dbReference>
<dbReference type="EMBL" id="JANHNZ010000001">
    <property type="protein sequence ID" value="MCQ9208965.1"/>
    <property type="molecule type" value="Genomic_DNA"/>
</dbReference>
<dbReference type="InterPro" id="IPR050248">
    <property type="entry name" value="Polysacc_deacetylase_ArnD"/>
</dbReference>
<sequence>MNKKQILLGLVTSASLLLGCSNSSTQENQTVSSSSQEVTTQDTSSQVTSGPEVTKKLYHMTSDFRVQANDPSSETSSLVFLTFDDAPDKHALQIAKTLKDRGAHALFLVNGHFLDAEGKAVLKEIYDMGFEIGNHTQTHQDLATLTYEEQLKEVKETSDLIEEITGQRPRFFRPPFGSYNDDTLNVMKEENLYLMTWTFGYDWQEDYQTSQALQQIMINAPELSNGANILMHDRSWTAEAIGPIVDAYKEKGYISVDPKAIELPLVGESR</sequence>
<name>A0ABT1WK29_9LACT</name>
<accession>A0ABT1WK29</accession>
<reference evidence="4" key="2">
    <citation type="journal article" date="2023" name="Curr. Microbiol.">
        <title>Granulicatella seriolae sp. nov., a Novel Facultative Anaerobe Isolated from Yellowtail Marine Fish.</title>
        <authorList>
            <person name="Lee M."/>
            <person name="Choi Y.J."/>
            <person name="Farooq A."/>
            <person name="Jeong J.B."/>
            <person name="Jung M.Y."/>
        </authorList>
    </citation>
    <scope>NUCLEOTIDE SEQUENCE</scope>
    <source>
        <strain evidence="4">S8</strain>
    </source>
</reference>
<dbReference type="RefSeq" id="WP_256944084.1">
    <property type="nucleotide sequence ID" value="NZ_JANHNZ010000001.1"/>
</dbReference>
<feature type="signal peptide" evidence="2">
    <location>
        <begin position="1"/>
        <end position="25"/>
    </location>
</feature>
<dbReference type="InterPro" id="IPR002509">
    <property type="entry name" value="NODB_dom"/>
</dbReference>
<keyword evidence="5" id="KW-1185">Reference proteome</keyword>
<feature type="compositionally biased region" description="Low complexity" evidence="1">
    <location>
        <begin position="24"/>
        <end position="49"/>
    </location>
</feature>